<reference evidence="1" key="1">
    <citation type="submission" date="2020-04" db="EMBL/GenBank/DDBJ databases">
        <authorList>
            <person name="Alioto T."/>
            <person name="Alioto T."/>
            <person name="Gomez Garrido J."/>
        </authorList>
    </citation>
    <scope>NUCLEOTIDE SEQUENCE</scope>
    <source>
        <strain evidence="1">A484AB</strain>
    </source>
</reference>
<proteinExistence type="predicted"/>
<dbReference type="OrthoDB" id="5989961at2759"/>
<protein>
    <submittedName>
        <fullName evidence="1">Uncharacterized protein</fullName>
    </submittedName>
</protein>
<keyword evidence="2" id="KW-1185">Reference proteome</keyword>
<organism evidence="1 2">
    <name type="scientific">Paramuricea clavata</name>
    <name type="common">Red gorgonian</name>
    <name type="synonym">Violescent sea-whip</name>
    <dbReference type="NCBI Taxonomy" id="317549"/>
    <lineage>
        <taxon>Eukaryota</taxon>
        <taxon>Metazoa</taxon>
        <taxon>Cnidaria</taxon>
        <taxon>Anthozoa</taxon>
        <taxon>Octocorallia</taxon>
        <taxon>Malacalcyonacea</taxon>
        <taxon>Plexauridae</taxon>
        <taxon>Paramuricea</taxon>
    </lineage>
</organism>
<name>A0A7D9J6M7_PARCT</name>
<feature type="non-terminal residue" evidence="1">
    <location>
        <position position="1"/>
    </location>
</feature>
<dbReference type="EMBL" id="CACRXK020012320">
    <property type="protein sequence ID" value="CAB4023103.1"/>
    <property type="molecule type" value="Genomic_DNA"/>
</dbReference>
<comment type="caution">
    <text evidence="1">The sequence shown here is derived from an EMBL/GenBank/DDBJ whole genome shotgun (WGS) entry which is preliminary data.</text>
</comment>
<sequence length="311" mass="34481">MTTTGFAVVEFVEEKSVEIICEKWIETCDGVMYSYWPQLNAKGKAKKAVIPDKELWKKYKIRVLSYTDNFKTAQKRKRSRPGSYHYAELSECYDGNETDNVAHEENLTRPALTPLLPAAPMFPVTSSPGLNRNGDFSAALISAVNTVFDSTPSDVSCGSRPLLSSIPCTSTSSPNYSNSQRQHQNVLTSLNNASSVSRPVHPSIPCTPISTPNYSNSYRQHQNGLNKSTTSLNNQNPVLTHNGKSSSTRQDQQDNVMLEDIIPSPVDSVDDLNKLSSRLDDDQEFTKKMLQFMEALCGSNCGISTRRILAK</sequence>
<gene>
    <name evidence="1" type="ORF">PACLA_8A050954</name>
</gene>
<dbReference type="AlphaFoldDB" id="A0A7D9J6M7"/>
<evidence type="ECO:0000313" key="2">
    <source>
        <dbReference type="Proteomes" id="UP001152795"/>
    </source>
</evidence>
<dbReference type="Proteomes" id="UP001152795">
    <property type="component" value="Unassembled WGS sequence"/>
</dbReference>
<evidence type="ECO:0000313" key="1">
    <source>
        <dbReference type="EMBL" id="CAB4023103.1"/>
    </source>
</evidence>
<accession>A0A7D9J6M7</accession>